<organism evidence="2 3">
    <name type="scientific">Lysobacter enzymogenes</name>
    <dbReference type="NCBI Taxonomy" id="69"/>
    <lineage>
        <taxon>Bacteria</taxon>
        <taxon>Pseudomonadati</taxon>
        <taxon>Pseudomonadota</taxon>
        <taxon>Gammaproteobacteria</taxon>
        <taxon>Lysobacterales</taxon>
        <taxon>Lysobacteraceae</taxon>
        <taxon>Lysobacter</taxon>
    </lineage>
</organism>
<proteinExistence type="predicted"/>
<dbReference type="RefSeq" id="WP_091793749.1">
    <property type="nucleotide sequence ID" value="NZ_CP067395.1"/>
</dbReference>
<dbReference type="InterPro" id="IPR043726">
    <property type="entry name" value="LiaI-LiaF-like_TM1"/>
</dbReference>
<evidence type="ECO:0000313" key="3">
    <source>
        <dbReference type="Proteomes" id="UP000061569"/>
    </source>
</evidence>
<dbReference type="STRING" id="69.GLE_3149"/>
<accession>A0A0S2DJP4</accession>
<sequence length="54" mass="5903">MKSHVVGALILIVIGTLFLLNNLGFTNLSVTKLLVTWWPAILIAVGLGLLFKRN</sequence>
<dbReference type="KEGG" id="lez:GLE_3149"/>
<feature type="domain" description="LiaI-LiaF-like transmembrane region" evidence="1">
    <location>
        <begin position="6"/>
        <end position="50"/>
    </location>
</feature>
<protein>
    <recommendedName>
        <fullName evidence="1">LiaI-LiaF-like transmembrane region domain-containing protein</fullName>
    </recommendedName>
</protein>
<name>A0A0S2DJP4_LYSEN</name>
<evidence type="ECO:0000313" key="2">
    <source>
        <dbReference type="EMBL" id="ALN58495.1"/>
    </source>
</evidence>
<dbReference type="EMBL" id="CP013140">
    <property type="protein sequence ID" value="ALN58495.1"/>
    <property type="molecule type" value="Genomic_DNA"/>
</dbReference>
<gene>
    <name evidence="2" type="ORF">GLE_3149</name>
</gene>
<dbReference type="AlphaFoldDB" id="A0A0S2DJP4"/>
<dbReference type="PATRIC" id="fig|69.6.peg.3106"/>
<dbReference type="Pfam" id="PF18917">
    <property type="entry name" value="LiaI-LiaF-like_TM1"/>
    <property type="match status" value="1"/>
</dbReference>
<reference evidence="2 3" key="1">
    <citation type="submission" date="2015-11" db="EMBL/GenBank/DDBJ databases">
        <title>Genome sequences of Lysobacter enzymogenes strain C3 and Lysobacter antibioticus ATCC 29479.</title>
        <authorList>
            <person name="Kobayashi D.Y."/>
        </authorList>
    </citation>
    <scope>NUCLEOTIDE SEQUENCE [LARGE SCALE GENOMIC DNA]</scope>
    <source>
        <strain evidence="2 3">C3</strain>
    </source>
</reference>
<evidence type="ECO:0000259" key="1">
    <source>
        <dbReference type="Pfam" id="PF18917"/>
    </source>
</evidence>
<dbReference type="Proteomes" id="UP000061569">
    <property type="component" value="Chromosome"/>
</dbReference>